<feature type="region of interest" description="Disordered" evidence="1">
    <location>
        <begin position="1"/>
        <end position="21"/>
    </location>
</feature>
<dbReference type="AlphaFoldDB" id="Q8H2Q1"/>
<organism evidence="2 3">
    <name type="scientific">Oryza sativa subsp. japonica</name>
    <name type="common">Rice</name>
    <dbReference type="NCBI Taxonomy" id="39947"/>
    <lineage>
        <taxon>Eukaryota</taxon>
        <taxon>Viridiplantae</taxon>
        <taxon>Streptophyta</taxon>
        <taxon>Embryophyta</taxon>
        <taxon>Tracheophyta</taxon>
        <taxon>Spermatophyta</taxon>
        <taxon>Magnoliopsida</taxon>
        <taxon>Liliopsida</taxon>
        <taxon>Poales</taxon>
        <taxon>Poaceae</taxon>
        <taxon>BOP clade</taxon>
        <taxon>Oryzoideae</taxon>
        <taxon>Oryzeae</taxon>
        <taxon>Oryzinae</taxon>
        <taxon>Oryza</taxon>
        <taxon>Oryza sativa</taxon>
    </lineage>
</organism>
<feature type="region of interest" description="Disordered" evidence="1">
    <location>
        <begin position="53"/>
        <end position="188"/>
    </location>
</feature>
<accession>Q8H2Q1</accession>
<proteinExistence type="predicted"/>
<dbReference type="EMBL" id="AP005465">
    <property type="protein sequence ID" value="BAC16180.1"/>
    <property type="molecule type" value="Genomic_DNA"/>
</dbReference>
<protein>
    <submittedName>
        <fullName evidence="2">Uncharacterized protein</fullName>
    </submittedName>
</protein>
<evidence type="ECO:0000256" key="1">
    <source>
        <dbReference type="SAM" id="MobiDB-lite"/>
    </source>
</evidence>
<gene>
    <name evidence="2" type="primary">OJ1136_F08.115</name>
</gene>
<feature type="compositionally biased region" description="Low complexity" evidence="1">
    <location>
        <begin position="109"/>
        <end position="121"/>
    </location>
</feature>
<sequence>MPRKIRKPHRPSQGPSKLHHAHPCLDASARVKLHYKPSSCPCWLVEKAQPLTSSKGKGAPIGGPHTSAGLGEGARWTRSTAAWRHRGPRPREWSTGGQSTGAAERRRTTTAARGRTATTGDDTGGAGRHAESGGKSGEGMLTKRNGTEGRRDGGGAPRGGTAIAVQRCSASGNRRTAIGRIWGTWRES</sequence>
<name>Q8H2Q1_ORYSJ</name>
<evidence type="ECO:0000313" key="3">
    <source>
        <dbReference type="Proteomes" id="UP000000763"/>
    </source>
</evidence>
<evidence type="ECO:0000313" key="2">
    <source>
        <dbReference type="EMBL" id="BAC16180.1"/>
    </source>
</evidence>
<feature type="compositionally biased region" description="Basic residues" evidence="1">
    <location>
        <begin position="1"/>
        <end position="10"/>
    </location>
</feature>
<reference evidence="3" key="2">
    <citation type="journal article" date="2008" name="Nucleic Acids Res.">
        <title>The rice annotation project database (RAP-DB): 2008 update.</title>
        <authorList>
            <consortium name="The rice annotation project (RAP)"/>
        </authorList>
    </citation>
    <scope>GENOME REANNOTATION</scope>
    <source>
        <strain evidence="3">cv. Nipponbare</strain>
    </source>
</reference>
<dbReference type="Proteomes" id="UP000000763">
    <property type="component" value="Chromosome 7"/>
</dbReference>
<reference evidence="3" key="1">
    <citation type="journal article" date="2005" name="Nature">
        <title>The map-based sequence of the rice genome.</title>
        <authorList>
            <consortium name="International rice genome sequencing project (IRGSP)"/>
            <person name="Matsumoto T."/>
            <person name="Wu J."/>
            <person name="Kanamori H."/>
            <person name="Katayose Y."/>
            <person name="Fujisawa M."/>
            <person name="Namiki N."/>
            <person name="Mizuno H."/>
            <person name="Yamamoto K."/>
            <person name="Antonio B.A."/>
            <person name="Baba T."/>
            <person name="Sakata K."/>
            <person name="Nagamura Y."/>
            <person name="Aoki H."/>
            <person name="Arikawa K."/>
            <person name="Arita K."/>
            <person name="Bito T."/>
            <person name="Chiden Y."/>
            <person name="Fujitsuka N."/>
            <person name="Fukunaka R."/>
            <person name="Hamada M."/>
            <person name="Harada C."/>
            <person name="Hayashi A."/>
            <person name="Hijishita S."/>
            <person name="Honda M."/>
            <person name="Hosokawa S."/>
            <person name="Ichikawa Y."/>
            <person name="Idonuma A."/>
            <person name="Iijima M."/>
            <person name="Ikeda M."/>
            <person name="Ikeno M."/>
            <person name="Ito K."/>
            <person name="Ito S."/>
            <person name="Ito T."/>
            <person name="Ito Y."/>
            <person name="Ito Y."/>
            <person name="Iwabuchi A."/>
            <person name="Kamiya K."/>
            <person name="Karasawa W."/>
            <person name="Kurita K."/>
            <person name="Katagiri S."/>
            <person name="Kikuta A."/>
            <person name="Kobayashi H."/>
            <person name="Kobayashi N."/>
            <person name="Machita K."/>
            <person name="Maehara T."/>
            <person name="Masukawa M."/>
            <person name="Mizubayashi T."/>
            <person name="Mukai Y."/>
            <person name="Nagasaki H."/>
            <person name="Nagata Y."/>
            <person name="Naito S."/>
            <person name="Nakashima M."/>
            <person name="Nakama Y."/>
            <person name="Nakamichi Y."/>
            <person name="Nakamura M."/>
            <person name="Meguro A."/>
            <person name="Negishi M."/>
            <person name="Ohta I."/>
            <person name="Ohta T."/>
            <person name="Okamoto M."/>
            <person name="Ono N."/>
            <person name="Saji S."/>
            <person name="Sakaguchi M."/>
            <person name="Sakai K."/>
            <person name="Shibata M."/>
            <person name="Shimokawa T."/>
            <person name="Song J."/>
            <person name="Takazaki Y."/>
            <person name="Terasawa K."/>
            <person name="Tsugane M."/>
            <person name="Tsuji K."/>
            <person name="Ueda S."/>
            <person name="Waki K."/>
            <person name="Yamagata H."/>
            <person name="Yamamoto M."/>
            <person name="Yamamoto S."/>
            <person name="Yamane H."/>
            <person name="Yoshiki S."/>
            <person name="Yoshihara R."/>
            <person name="Yukawa K."/>
            <person name="Zhong H."/>
            <person name="Yano M."/>
            <person name="Yuan Q."/>
            <person name="Ouyang S."/>
            <person name="Liu J."/>
            <person name="Jones K.M."/>
            <person name="Gansberger K."/>
            <person name="Moffat K."/>
            <person name="Hill J."/>
            <person name="Bera J."/>
            <person name="Fadrosh D."/>
            <person name="Jin S."/>
            <person name="Johri S."/>
            <person name="Kim M."/>
            <person name="Overton L."/>
            <person name="Reardon M."/>
            <person name="Tsitrin T."/>
            <person name="Vuong H."/>
            <person name="Weaver B."/>
            <person name="Ciecko A."/>
            <person name="Tallon L."/>
            <person name="Jackson J."/>
            <person name="Pai G."/>
            <person name="Aken S.V."/>
            <person name="Utterback T."/>
            <person name="Reidmuller S."/>
            <person name="Feldblyum T."/>
            <person name="Hsiao J."/>
            <person name="Zismann V."/>
            <person name="Iobst S."/>
            <person name="de Vazeille A.R."/>
            <person name="Buell C.R."/>
            <person name="Ying K."/>
            <person name="Li Y."/>
            <person name="Lu T."/>
            <person name="Huang Y."/>
            <person name="Zhao Q."/>
            <person name="Feng Q."/>
            <person name="Zhang L."/>
            <person name="Zhu J."/>
            <person name="Weng Q."/>
            <person name="Mu J."/>
            <person name="Lu Y."/>
            <person name="Fan D."/>
            <person name="Liu Y."/>
            <person name="Guan J."/>
            <person name="Zhang Y."/>
            <person name="Yu S."/>
            <person name="Liu X."/>
            <person name="Zhang Y."/>
            <person name="Hong G."/>
            <person name="Han B."/>
            <person name="Choisne N."/>
            <person name="Demange N."/>
            <person name="Orjeda G."/>
            <person name="Samain S."/>
            <person name="Cattolico L."/>
            <person name="Pelletier E."/>
            <person name="Couloux A."/>
            <person name="Segurens B."/>
            <person name="Wincker P."/>
            <person name="D'Hont A."/>
            <person name="Scarpelli C."/>
            <person name="Weissenbach J."/>
            <person name="Salanoubat M."/>
            <person name="Quetier F."/>
            <person name="Yu Y."/>
            <person name="Kim H.R."/>
            <person name="Rambo T."/>
            <person name="Currie J."/>
            <person name="Collura K."/>
            <person name="Luo M."/>
            <person name="Yang T."/>
            <person name="Ammiraju J.S.S."/>
            <person name="Engler F."/>
            <person name="Soderlund C."/>
            <person name="Wing R.A."/>
            <person name="Palmer L.E."/>
            <person name="de la Bastide M."/>
            <person name="Spiegel L."/>
            <person name="Nascimento L."/>
            <person name="Zutavern T."/>
            <person name="O'Shaughnessy A."/>
            <person name="Dike S."/>
            <person name="Dedhia N."/>
            <person name="Preston R."/>
            <person name="Balija V."/>
            <person name="McCombie W.R."/>
            <person name="Chow T."/>
            <person name="Chen H."/>
            <person name="Chung M."/>
            <person name="Chen C."/>
            <person name="Shaw J."/>
            <person name="Wu H."/>
            <person name="Hsiao K."/>
            <person name="Chao Y."/>
            <person name="Chu M."/>
            <person name="Cheng C."/>
            <person name="Hour A."/>
            <person name="Lee P."/>
            <person name="Lin S."/>
            <person name="Lin Y."/>
            <person name="Liou J."/>
            <person name="Liu S."/>
            <person name="Hsing Y."/>
            <person name="Raghuvanshi S."/>
            <person name="Mohanty A."/>
            <person name="Bharti A.K."/>
            <person name="Gaur A."/>
            <person name="Gupta V."/>
            <person name="Kumar D."/>
            <person name="Ravi V."/>
            <person name="Vij S."/>
            <person name="Kapur A."/>
            <person name="Khurana P."/>
            <person name="Khurana P."/>
            <person name="Khurana J.P."/>
            <person name="Tyagi A.K."/>
            <person name="Gaikwad K."/>
            <person name="Singh A."/>
            <person name="Dalal V."/>
            <person name="Srivastava S."/>
            <person name="Dixit A."/>
            <person name="Pal A.K."/>
            <person name="Ghazi I.A."/>
            <person name="Yadav M."/>
            <person name="Pandit A."/>
            <person name="Bhargava A."/>
            <person name="Sureshbabu K."/>
            <person name="Batra K."/>
            <person name="Sharma T.R."/>
            <person name="Mohapatra T."/>
            <person name="Singh N.K."/>
            <person name="Messing J."/>
            <person name="Nelson A.B."/>
            <person name="Fuks G."/>
            <person name="Kavchok S."/>
            <person name="Keizer G."/>
            <person name="Linton E."/>
            <person name="Llaca V."/>
            <person name="Song R."/>
            <person name="Tanyolac B."/>
            <person name="Young S."/>
            <person name="Ho-Il K."/>
            <person name="Hahn J.H."/>
            <person name="Sangsakoo G."/>
            <person name="Vanavichit A."/>
            <person name="de Mattos Luiz.A.T."/>
            <person name="Zimmer P.D."/>
            <person name="Malone G."/>
            <person name="Dellagostin O."/>
            <person name="de Oliveira A.C."/>
            <person name="Bevan M."/>
            <person name="Bancroft I."/>
            <person name="Minx P."/>
            <person name="Cordum H."/>
            <person name="Wilson R."/>
            <person name="Cheng Z."/>
            <person name="Jin W."/>
            <person name="Jiang J."/>
            <person name="Leong S.A."/>
            <person name="Iwama H."/>
            <person name="Gojobori T."/>
            <person name="Itoh T."/>
            <person name="Niimura Y."/>
            <person name="Fujii Y."/>
            <person name="Habara T."/>
            <person name="Sakai H."/>
            <person name="Sato Y."/>
            <person name="Wilson G."/>
            <person name="Kumar K."/>
            <person name="McCouch S."/>
            <person name="Juretic N."/>
            <person name="Hoen D."/>
            <person name="Wright S."/>
            <person name="Bruskiewich R."/>
            <person name="Bureau T."/>
            <person name="Miyao A."/>
            <person name="Hirochika H."/>
            <person name="Nishikawa T."/>
            <person name="Kadowaki K."/>
            <person name="Sugiura M."/>
            <person name="Burr B."/>
            <person name="Sasaki T."/>
        </authorList>
    </citation>
    <scope>NUCLEOTIDE SEQUENCE [LARGE SCALE GENOMIC DNA]</scope>
    <source>
        <strain evidence="3">cv. Nipponbare</strain>
    </source>
</reference>